<dbReference type="InterPro" id="IPR003593">
    <property type="entry name" value="AAA+_ATPase"/>
</dbReference>
<name>A0ABN5XXK2_MYCME</name>
<evidence type="ECO:0000256" key="2">
    <source>
        <dbReference type="ARBA" id="ARBA00022741"/>
    </source>
</evidence>
<dbReference type="Pfam" id="PF00005">
    <property type="entry name" value="ABC_tran"/>
    <property type="match status" value="1"/>
</dbReference>
<reference evidence="5 6" key="1">
    <citation type="journal article" date="2019" name="Emerg. Microbes Infect.">
        <title>Comprehensive subspecies identification of 175 nontuberculous mycobacteria species based on 7547 genomic profiles.</title>
        <authorList>
            <person name="Matsumoto Y."/>
            <person name="Kinjo T."/>
            <person name="Motooka D."/>
            <person name="Nabeya D."/>
            <person name="Jung N."/>
            <person name="Uechi K."/>
            <person name="Horii T."/>
            <person name="Iida T."/>
            <person name="Fujita J."/>
            <person name="Nakamura S."/>
        </authorList>
    </citation>
    <scope>NUCLEOTIDE SEQUENCE [LARGE SCALE GENOMIC DNA]</scope>
    <source>
        <strain evidence="5 6">JCM 12375</strain>
    </source>
</reference>
<evidence type="ECO:0000259" key="4">
    <source>
        <dbReference type="PROSITE" id="PS50893"/>
    </source>
</evidence>
<keyword evidence="1" id="KW-0813">Transport</keyword>
<evidence type="ECO:0000313" key="6">
    <source>
        <dbReference type="Proteomes" id="UP000465622"/>
    </source>
</evidence>
<gene>
    <name evidence="5" type="ORF">MMAGJ_00310</name>
</gene>
<dbReference type="InterPro" id="IPR050093">
    <property type="entry name" value="ABC_SmlMolc_Importer"/>
</dbReference>
<dbReference type="PANTHER" id="PTHR42781">
    <property type="entry name" value="SPERMIDINE/PUTRESCINE IMPORT ATP-BINDING PROTEIN POTA"/>
    <property type="match status" value="1"/>
</dbReference>
<organism evidence="5 6">
    <name type="scientific">Mycolicibacterium mageritense</name>
    <name type="common">Mycobacterium mageritense</name>
    <dbReference type="NCBI Taxonomy" id="53462"/>
    <lineage>
        <taxon>Bacteria</taxon>
        <taxon>Bacillati</taxon>
        <taxon>Actinomycetota</taxon>
        <taxon>Actinomycetes</taxon>
        <taxon>Mycobacteriales</taxon>
        <taxon>Mycobacteriaceae</taxon>
        <taxon>Mycolicibacterium</taxon>
    </lineage>
</organism>
<dbReference type="SUPFAM" id="SSF50331">
    <property type="entry name" value="MOP-like"/>
    <property type="match status" value="1"/>
</dbReference>
<dbReference type="PROSITE" id="PS50893">
    <property type="entry name" value="ABC_TRANSPORTER_2"/>
    <property type="match status" value="1"/>
</dbReference>
<dbReference type="InterPro" id="IPR017871">
    <property type="entry name" value="ABC_transporter-like_CS"/>
</dbReference>
<dbReference type="InterPro" id="IPR027417">
    <property type="entry name" value="P-loop_NTPase"/>
</dbReference>
<dbReference type="InterPro" id="IPR013611">
    <property type="entry name" value="Transp-assoc_OB_typ2"/>
</dbReference>
<feature type="domain" description="ABC transporter" evidence="4">
    <location>
        <begin position="23"/>
        <end position="257"/>
    </location>
</feature>
<proteinExistence type="predicted"/>
<dbReference type="PANTHER" id="PTHR42781:SF4">
    <property type="entry name" value="SPERMIDINE_PUTRESCINE IMPORT ATP-BINDING PROTEIN POTA"/>
    <property type="match status" value="1"/>
</dbReference>
<dbReference type="EMBL" id="AP022567">
    <property type="protein sequence ID" value="BBX30749.1"/>
    <property type="molecule type" value="Genomic_DNA"/>
</dbReference>
<dbReference type="PROSITE" id="PS00211">
    <property type="entry name" value="ABC_TRANSPORTER_1"/>
    <property type="match status" value="1"/>
</dbReference>
<protein>
    <submittedName>
        <fullName evidence="5">ABC transporter ATP-binding protein</fullName>
    </submittedName>
</protein>
<keyword evidence="3 5" id="KW-0067">ATP-binding</keyword>
<dbReference type="Gene3D" id="2.40.50.100">
    <property type="match status" value="1"/>
</dbReference>
<dbReference type="Gene3D" id="3.40.50.300">
    <property type="entry name" value="P-loop containing nucleotide triphosphate hydrolases"/>
    <property type="match status" value="1"/>
</dbReference>
<dbReference type="Proteomes" id="UP000465622">
    <property type="component" value="Chromosome"/>
</dbReference>
<dbReference type="InterPro" id="IPR008995">
    <property type="entry name" value="Mo/tungstate-bd_C_term_dom"/>
</dbReference>
<accession>A0ABN5XXK2</accession>
<dbReference type="Pfam" id="PF08402">
    <property type="entry name" value="TOBE_2"/>
    <property type="match status" value="1"/>
</dbReference>
<dbReference type="SUPFAM" id="SSF52540">
    <property type="entry name" value="P-loop containing nucleoside triphosphate hydrolases"/>
    <property type="match status" value="1"/>
</dbReference>
<evidence type="ECO:0000256" key="1">
    <source>
        <dbReference type="ARBA" id="ARBA00022448"/>
    </source>
</evidence>
<dbReference type="RefSeq" id="WP_036436310.1">
    <property type="nucleotide sequence ID" value="NZ_AP022567.1"/>
</dbReference>
<dbReference type="GO" id="GO:0005524">
    <property type="term" value="F:ATP binding"/>
    <property type="evidence" value="ECO:0007669"/>
    <property type="project" value="UniProtKB-KW"/>
</dbReference>
<dbReference type="InterPro" id="IPR003439">
    <property type="entry name" value="ABC_transporter-like_ATP-bd"/>
</dbReference>
<keyword evidence="2" id="KW-0547">Nucleotide-binding</keyword>
<sequence length="362" mass="38580">MPSGMVSTPPDMPAVSPGAQPQIELVGVRKVFGDSHHAVVAVDHADLSVADGELFAILGPSGSGKTTVLRMIAGFDMPTAGTIRLGGDDVTTTPARHRDVNTVFQEYALFPHMTVAQNVEYGLRVRGVPKAERRRRTTDALDMVRLTDQAARRPAQLSGGQRQRVALARALVGRPRVLLLDEPLGALDLKLREQMQIELKAIQREVGITFVIVTHDQDEALTLCDRMAVFNAGRIEQVGAARDVYERPANRFVADFVGTSNVLDGVDAERVFGQSGVLAVRPERIAVSADEAAAVPGHRAVAATVTEIIYAGPLTRVAAQTATGIPLTASVLTASAGLSTDLAHGDPITMSWPESAVHRLDG</sequence>
<evidence type="ECO:0000256" key="3">
    <source>
        <dbReference type="ARBA" id="ARBA00022840"/>
    </source>
</evidence>
<evidence type="ECO:0000313" key="5">
    <source>
        <dbReference type="EMBL" id="BBX30749.1"/>
    </source>
</evidence>
<dbReference type="SMART" id="SM00382">
    <property type="entry name" value="AAA"/>
    <property type="match status" value="1"/>
</dbReference>
<keyword evidence="6" id="KW-1185">Reference proteome</keyword>